<gene>
    <name evidence="3" type="ORF">QIS99_08405</name>
</gene>
<feature type="domain" description="DUF1254" evidence="2">
    <location>
        <begin position="50"/>
        <end position="180"/>
    </location>
</feature>
<dbReference type="SUPFAM" id="SSF160935">
    <property type="entry name" value="VPA0735-like"/>
    <property type="match status" value="1"/>
</dbReference>
<dbReference type="Pfam" id="PF06863">
    <property type="entry name" value="DUF1254"/>
    <property type="match status" value="1"/>
</dbReference>
<dbReference type="Gene3D" id="2.60.120.600">
    <property type="entry name" value="Domain of unknown function DUF1214, C-terminal domain"/>
    <property type="match status" value="1"/>
</dbReference>
<dbReference type="PANTHER" id="PTHR36509:SF2">
    <property type="entry name" value="BLL3101 PROTEIN"/>
    <property type="match status" value="1"/>
</dbReference>
<dbReference type="Gene3D" id="1.10.3360.10">
    <property type="entry name" value="VPA0735-like domain"/>
    <property type="match status" value="1"/>
</dbReference>
<dbReference type="Proteomes" id="UP001224661">
    <property type="component" value="Unassembled WGS sequence"/>
</dbReference>
<dbReference type="InterPro" id="IPR010621">
    <property type="entry name" value="DUF1214"/>
</dbReference>
<dbReference type="PANTHER" id="PTHR36509">
    <property type="entry name" value="BLL3101 PROTEIN"/>
    <property type="match status" value="1"/>
</dbReference>
<dbReference type="InterPro" id="IPR037050">
    <property type="entry name" value="DUF1254_sf"/>
</dbReference>
<comment type="caution">
    <text evidence="3">The sequence shown here is derived from an EMBL/GenBank/DDBJ whole genome shotgun (WGS) entry which is preliminary data.</text>
</comment>
<accession>A0ABT6RPJ8</accession>
<dbReference type="InterPro" id="IPR037049">
    <property type="entry name" value="DUF1214_C_sf"/>
</dbReference>
<organism evidence="3 4">
    <name type="scientific">Streptomyces solicavernae</name>
    <dbReference type="NCBI Taxonomy" id="3043614"/>
    <lineage>
        <taxon>Bacteria</taxon>
        <taxon>Bacillati</taxon>
        <taxon>Actinomycetota</taxon>
        <taxon>Actinomycetes</taxon>
        <taxon>Kitasatosporales</taxon>
        <taxon>Streptomycetaceae</taxon>
        <taxon>Streptomyces</taxon>
    </lineage>
</organism>
<dbReference type="RefSeq" id="WP_282512041.1">
    <property type="nucleotide sequence ID" value="NZ_JASCIR010000005.1"/>
</dbReference>
<dbReference type="Pfam" id="PF06742">
    <property type="entry name" value="DUF1214"/>
    <property type="match status" value="1"/>
</dbReference>
<evidence type="ECO:0000313" key="4">
    <source>
        <dbReference type="Proteomes" id="UP001224661"/>
    </source>
</evidence>
<proteinExistence type="predicted"/>
<dbReference type="EMBL" id="JASCIR010000005">
    <property type="protein sequence ID" value="MDI3386235.1"/>
    <property type="molecule type" value="Genomic_DNA"/>
</dbReference>
<feature type="domain" description="DUF1214" evidence="1">
    <location>
        <begin position="328"/>
        <end position="435"/>
    </location>
</feature>
<keyword evidence="4" id="KW-1185">Reference proteome</keyword>
<protein>
    <submittedName>
        <fullName evidence="3">DUF1254 domain-containing protein</fullName>
    </submittedName>
</protein>
<reference evidence="3 4" key="1">
    <citation type="submission" date="2023-05" db="EMBL/GenBank/DDBJ databases">
        <title>Draft genome sequence of Streptomyces sp. B-S-A8 isolated from a cave soil in Thailand.</title>
        <authorList>
            <person name="Chamroensaksri N."/>
            <person name="Muangham S."/>
        </authorList>
    </citation>
    <scope>NUCLEOTIDE SEQUENCE [LARGE SCALE GENOMIC DNA]</scope>
    <source>
        <strain evidence="3 4">B-S-A8</strain>
    </source>
</reference>
<dbReference type="Gene3D" id="2.60.40.1610">
    <property type="entry name" value="Domain of unknown function DUF1254"/>
    <property type="match status" value="1"/>
</dbReference>
<evidence type="ECO:0000259" key="1">
    <source>
        <dbReference type="Pfam" id="PF06742"/>
    </source>
</evidence>
<evidence type="ECO:0000313" key="3">
    <source>
        <dbReference type="EMBL" id="MDI3386235.1"/>
    </source>
</evidence>
<evidence type="ECO:0000259" key="2">
    <source>
        <dbReference type="Pfam" id="PF06863"/>
    </source>
</evidence>
<dbReference type="InterPro" id="IPR010679">
    <property type="entry name" value="DUF1254"/>
</dbReference>
<name>A0ABT6RPJ8_9ACTN</name>
<sequence>MSNDTPRITQRATDTFTTAVEAYVWGYPLVLMDRTRRLLTHRDHRGSAPVNTLRHRSRLATPRDREIVKPNNDTLYSIAWLDLARGPQLLEVPDVEGRYYSFQFLDAYTNTWAYVGSRTTGARAGRHLVVGPGSDAEAPDGAAVLRSPTNTVWLLGRTLVDGEADVAAATDVMERYRLTPLRPGDRADERAGWSTGAVASPHTIGAAGLAFFDELGRALQADPPPAADAALLERFAAVGIGPGRSPSQDAPDGVTRIALEQAVTFGAALLEARDSVRGRERSDRTGSGTGTGTGTGWSYDLDIGAYGRNHLLRAIIARHGLGALTAEEAVYATTRRDAAARPLTGEHAYRLHFPADRLPPVSAFWSLTAYDEENFLVDNKLDRYAIGDRTPGLRYGPDGSLDLYVQHEAPEDGVSNWLPVPPGPFELTLRFYEPRTQMLRGEYVLPPVQRR</sequence>